<comment type="similarity">
    <text evidence="1">Belongs to the glycosyl hydrolase 2 family.</text>
</comment>
<keyword evidence="2" id="KW-0378">Hydrolase</keyword>
<dbReference type="Gene3D" id="2.60.120.260">
    <property type="entry name" value="Galactose-binding domain-like"/>
    <property type="match status" value="1"/>
</dbReference>
<feature type="domain" description="Glycosyl hydrolases family 2 sugar binding" evidence="6">
    <location>
        <begin position="73"/>
        <end position="141"/>
    </location>
</feature>
<accession>A0A0F9VHT2</accession>
<evidence type="ECO:0000313" key="7">
    <source>
        <dbReference type="EMBL" id="KKO03620.1"/>
    </source>
</evidence>
<dbReference type="InterPro" id="IPR006103">
    <property type="entry name" value="Glyco_hydro_2_cat"/>
</dbReference>
<evidence type="ECO:0000259" key="4">
    <source>
        <dbReference type="Pfam" id="PF00703"/>
    </source>
</evidence>
<dbReference type="GO" id="GO:0005975">
    <property type="term" value="P:carbohydrate metabolic process"/>
    <property type="evidence" value="ECO:0007669"/>
    <property type="project" value="InterPro"/>
</dbReference>
<dbReference type="SUPFAM" id="SSF49303">
    <property type="entry name" value="beta-Galactosidase/glucuronidase domain"/>
    <property type="match status" value="1"/>
</dbReference>
<dbReference type="InterPro" id="IPR013783">
    <property type="entry name" value="Ig-like_fold"/>
</dbReference>
<dbReference type="InterPro" id="IPR036156">
    <property type="entry name" value="Beta-gal/glucu_dom_sf"/>
</dbReference>
<dbReference type="InterPro" id="IPR008979">
    <property type="entry name" value="Galactose-bd-like_sf"/>
</dbReference>
<reference evidence="7" key="1">
    <citation type="journal article" date="2015" name="Nature">
        <title>Complex archaea that bridge the gap between prokaryotes and eukaryotes.</title>
        <authorList>
            <person name="Spang A."/>
            <person name="Saw J.H."/>
            <person name="Jorgensen S.L."/>
            <person name="Zaremba-Niedzwiedzka K."/>
            <person name="Martijn J."/>
            <person name="Lind A.E."/>
            <person name="van Eijk R."/>
            <person name="Schleper C."/>
            <person name="Guy L."/>
            <person name="Ettema T.J."/>
        </authorList>
    </citation>
    <scope>NUCLEOTIDE SEQUENCE</scope>
</reference>
<dbReference type="SUPFAM" id="SSF51445">
    <property type="entry name" value="(Trans)glycosidases"/>
    <property type="match status" value="1"/>
</dbReference>
<evidence type="ECO:0000256" key="3">
    <source>
        <dbReference type="ARBA" id="ARBA00023295"/>
    </source>
</evidence>
<evidence type="ECO:0000259" key="5">
    <source>
        <dbReference type="Pfam" id="PF02836"/>
    </source>
</evidence>
<dbReference type="PANTHER" id="PTHR42732:SF3">
    <property type="entry name" value="HYDROLASE"/>
    <property type="match status" value="1"/>
</dbReference>
<dbReference type="GO" id="GO:0004553">
    <property type="term" value="F:hydrolase activity, hydrolyzing O-glycosyl compounds"/>
    <property type="evidence" value="ECO:0007669"/>
    <property type="project" value="InterPro"/>
</dbReference>
<dbReference type="Pfam" id="PF00703">
    <property type="entry name" value="Glyco_hydro_2"/>
    <property type="match status" value="1"/>
</dbReference>
<dbReference type="Pfam" id="PF02837">
    <property type="entry name" value="Glyco_hydro_2_N"/>
    <property type="match status" value="1"/>
</dbReference>
<dbReference type="EMBL" id="LAZR01000026">
    <property type="protein sequence ID" value="KKO03620.1"/>
    <property type="molecule type" value="Genomic_DNA"/>
</dbReference>
<comment type="caution">
    <text evidence="7">The sequence shown here is derived from an EMBL/GenBank/DDBJ whole genome shotgun (WGS) entry which is preliminary data.</text>
</comment>
<organism evidence="7">
    <name type="scientific">marine sediment metagenome</name>
    <dbReference type="NCBI Taxonomy" id="412755"/>
    <lineage>
        <taxon>unclassified sequences</taxon>
        <taxon>metagenomes</taxon>
        <taxon>ecological metagenomes</taxon>
    </lineage>
</organism>
<feature type="domain" description="Glycoside hydrolase family 2 immunoglobulin-like beta-sandwich" evidence="4">
    <location>
        <begin position="184"/>
        <end position="285"/>
    </location>
</feature>
<gene>
    <name evidence="7" type="ORF">LCGC14_0095470</name>
</gene>
<dbReference type="InterPro" id="IPR006104">
    <property type="entry name" value="Glyco_hydro_2_N"/>
</dbReference>
<evidence type="ECO:0008006" key="8">
    <source>
        <dbReference type="Google" id="ProtNLM"/>
    </source>
</evidence>
<dbReference type="InterPro" id="IPR051913">
    <property type="entry name" value="GH2_Domain-Containing"/>
</dbReference>
<sequence length="592" mass="66482">MTPNINIPRGEHPRPQFVRDSWLNLNGQWQFEIDSGDSGLERGLKDRDLSGEITVPFCPESELSGVGHVDFMNAVWYRRAVNVPPDWDGQRVFLHFGAADFDTTCWVNGQEVGRHRGGWVSFTFEITHAVAAGGSATIVVRCRDKTRGNQPRGKQCPDFASYGCFYTRTTGIWQTVWLEATPQTHIRRPHIVPDLANKRFRLSVPLSSNPTGSKLRATASFDGKQVASAEVAADLDLSPMLDLVIPDRDVHLWGPGAGNLYDITLQLLDADGAVVDKADTYAGLRSIAIDGKSVKINGRSVFQRLVLDQGYYPDGVMTAPTDAALRADLELAMAVGFNGARFHEKVFEERSLYHADQLGFLIWSEYGDCGLEMTEPPMMMTTEWQDAIQRDRNHPCIVGWAGLCETVLPMEDNPDQLDDLMHSMVLSARNADPTRLALDSSGGCHRVRDIDVYDYHDYNQDPAKIAEMLKTVSDGNPPTDWRGYDKETCTPYRNQPFFLSEFGGTGWNPAKAESDEAWGYGDRPKNVEEFYERFKGLCDAVMDNPDIFGYVWTQIVDVHQEQNGIYFFDRTPKFDAARLKQIQSRKAAIEED</sequence>
<dbReference type="SUPFAM" id="SSF49785">
    <property type="entry name" value="Galactose-binding domain-like"/>
    <property type="match status" value="1"/>
</dbReference>
<dbReference type="PANTHER" id="PTHR42732">
    <property type="entry name" value="BETA-GALACTOSIDASE"/>
    <property type="match status" value="1"/>
</dbReference>
<evidence type="ECO:0000256" key="1">
    <source>
        <dbReference type="ARBA" id="ARBA00007401"/>
    </source>
</evidence>
<proteinExistence type="inferred from homology"/>
<name>A0A0F9VHT2_9ZZZZ</name>
<keyword evidence="3" id="KW-0326">Glycosidase</keyword>
<dbReference type="InterPro" id="IPR006102">
    <property type="entry name" value="Ig-like_GH2"/>
</dbReference>
<dbReference type="Gene3D" id="2.60.40.10">
    <property type="entry name" value="Immunoglobulins"/>
    <property type="match status" value="1"/>
</dbReference>
<evidence type="ECO:0000256" key="2">
    <source>
        <dbReference type="ARBA" id="ARBA00022801"/>
    </source>
</evidence>
<dbReference type="Gene3D" id="3.20.20.80">
    <property type="entry name" value="Glycosidases"/>
    <property type="match status" value="1"/>
</dbReference>
<dbReference type="Pfam" id="PF02836">
    <property type="entry name" value="Glyco_hydro_2_C"/>
    <property type="match status" value="1"/>
</dbReference>
<dbReference type="AlphaFoldDB" id="A0A0F9VHT2"/>
<protein>
    <recommendedName>
        <fullName evidence="8">Beta-galactosidase</fullName>
    </recommendedName>
</protein>
<feature type="domain" description="Glycoside hydrolase family 2 catalytic" evidence="5">
    <location>
        <begin position="382"/>
        <end position="584"/>
    </location>
</feature>
<dbReference type="InterPro" id="IPR017853">
    <property type="entry name" value="GH"/>
</dbReference>
<evidence type="ECO:0000259" key="6">
    <source>
        <dbReference type="Pfam" id="PF02837"/>
    </source>
</evidence>